<comment type="similarity">
    <text evidence="4">Belongs to the spire family.</text>
</comment>
<dbReference type="GO" id="GO:0005886">
    <property type="term" value="C:plasma membrane"/>
    <property type="evidence" value="ECO:0007669"/>
    <property type="project" value="UniProtKB-SubCell"/>
</dbReference>
<dbReference type="GO" id="GO:0030659">
    <property type="term" value="C:cytoplasmic vesicle membrane"/>
    <property type="evidence" value="ECO:0007669"/>
    <property type="project" value="UniProtKB-SubCell"/>
</dbReference>
<evidence type="ECO:0000256" key="6">
    <source>
        <dbReference type="ARBA" id="ARBA00022475"/>
    </source>
</evidence>
<evidence type="ECO:0000256" key="8">
    <source>
        <dbReference type="ARBA" id="ARBA00022737"/>
    </source>
</evidence>
<accession>A0A3B4B9H8</accession>
<evidence type="ECO:0000256" key="4">
    <source>
        <dbReference type="ARBA" id="ARBA00010956"/>
    </source>
</evidence>
<feature type="region of interest" description="Disordered" evidence="14">
    <location>
        <begin position="1"/>
        <end position="22"/>
    </location>
</feature>
<evidence type="ECO:0000256" key="12">
    <source>
        <dbReference type="ARBA" id="ARBA00023212"/>
    </source>
</evidence>
<dbReference type="GO" id="GO:0030041">
    <property type="term" value="P:actin filament polymerization"/>
    <property type="evidence" value="ECO:0007669"/>
    <property type="project" value="TreeGrafter"/>
</dbReference>
<evidence type="ECO:0000256" key="9">
    <source>
        <dbReference type="ARBA" id="ARBA00022927"/>
    </source>
</evidence>
<dbReference type="Gene3D" id="1.10.510.10">
    <property type="entry name" value="Transferase(Phosphotransferase) domain 1"/>
    <property type="match status" value="1"/>
</dbReference>
<dbReference type="GO" id="GO:0051295">
    <property type="term" value="P:establishment of meiotic spindle localization"/>
    <property type="evidence" value="ECO:0007669"/>
    <property type="project" value="TreeGrafter"/>
</dbReference>
<keyword evidence="12" id="KW-0206">Cytoskeleton</keyword>
<dbReference type="AlphaFoldDB" id="A0A3B4B9H8"/>
<keyword evidence="10" id="KW-0472">Membrane</keyword>
<keyword evidence="9" id="KW-0653">Protein transport</keyword>
<keyword evidence="11" id="KW-0009">Actin-binding</keyword>
<dbReference type="Ensembl" id="ENSPMGT00000028085.1">
    <property type="protein sequence ID" value="ENSPMGP00000026372.1"/>
    <property type="gene ID" value="ENSPMGG00000021274.1"/>
</dbReference>
<feature type="compositionally biased region" description="Gly residues" evidence="14">
    <location>
        <begin position="127"/>
        <end position="138"/>
    </location>
</feature>
<dbReference type="GO" id="GO:0036089">
    <property type="term" value="P:cleavage furrow formation"/>
    <property type="evidence" value="ECO:0007669"/>
    <property type="project" value="TreeGrafter"/>
</dbReference>
<dbReference type="GO" id="GO:0005856">
    <property type="term" value="C:cytoskeleton"/>
    <property type="evidence" value="ECO:0007669"/>
    <property type="project" value="UniProtKB-SubCell"/>
</dbReference>
<keyword evidence="17" id="KW-1185">Reference proteome</keyword>
<protein>
    <recommendedName>
        <fullName evidence="15">KIND domain-containing protein</fullName>
    </recommendedName>
</protein>
<dbReference type="GO" id="GO:0008017">
    <property type="term" value="F:microtubule binding"/>
    <property type="evidence" value="ECO:0007669"/>
    <property type="project" value="TreeGrafter"/>
</dbReference>
<dbReference type="InterPro" id="IPR029901">
    <property type="entry name" value="Spire"/>
</dbReference>
<dbReference type="GO" id="GO:0003779">
    <property type="term" value="F:actin binding"/>
    <property type="evidence" value="ECO:0007669"/>
    <property type="project" value="UniProtKB-KW"/>
</dbReference>
<evidence type="ECO:0000256" key="2">
    <source>
        <dbReference type="ARBA" id="ARBA00004245"/>
    </source>
</evidence>
<evidence type="ECO:0000313" key="16">
    <source>
        <dbReference type="Ensembl" id="ENSPMGP00000026372.1"/>
    </source>
</evidence>
<organism evidence="16 17">
    <name type="scientific">Periophthalmus magnuspinnatus</name>
    <dbReference type="NCBI Taxonomy" id="409849"/>
    <lineage>
        <taxon>Eukaryota</taxon>
        <taxon>Metazoa</taxon>
        <taxon>Chordata</taxon>
        <taxon>Craniata</taxon>
        <taxon>Vertebrata</taxon>
        <taxon>Euteleostomi</taxon>
        <taxon>Actinopterygii</taxon>
        <taxon>Neopterygii</taxon>
        <taxon>Teleostei</taxon>
        <taxon>Neoteleostei</taxon>
        <taxon>Acanthomorphata</taxon>
        <taxon>Gobiaria</taxon>
        <taxon>Gobiiformes</taxon>
        <taxon>Gobioidei</taxon>
        <taxon>Gobiidae</taxon>
        <taxon>Oxudercinae</taxon>
        <taxon>Periophthalmus</taxon>
    </lineage>
</organism>
<feature type="domain" description="KIND" evidence="15">
    <location>
        <begin position="26"/>
        <end position="199"/>
    </location>
</feature>
<feature type="region of interest" description="Disordered" evidence="14">
    <location>
        <begin position="318"/>
        <end position="337"/>
    </location>
</feature>
<evidence type="ECO:0000256" key="13">
    <source>
        <dbReference type="ARBA" id="ARBA00023329"/>
    </source>
</evidence>
<dbReference type="GO" id="GO:0005938">
    <property type="term" value="C:cell cortex"/>
    <property type="evidence" value="ECO:0007669"/>
    <property type="project" value="TreeGrafter"/>
</dbReference>
<name>A0A3B4B9H8_9GOBI</name>
<feature type="region of interest" description="Disordered" evidence="14">
    <location>
        <begin position="446"/>
        <end position="465"/>
    </location>
</feature>
<dbReference type="GO" id="GO:0045010">
    <property type="term" value="P:actin nucleation"/>
    <property type="evidence" value="ECO:0007669"/>
    <property type="project" value="InterPro"/>
</dbReference>
<reference evidence="16" key="2">
    <citation type="submission" date="2025-09" db="UniProtKB">
        <authorList>
            <consortium name="Ensembl"/>
        </authorList>
    </citation>
    <scope>IDENTIFICATION</scope>
</reference>
<dbReference type="Proteomes" id="UP000261520">
    <property type="component" value="Unplaced"/>
</dbReference>
<dbReference type="GO" id="GO:0015031">
    <property type="term" value="P:protein transport"/>
    <property type="evidence" value="ECO:0007669"/>
    <property type="project" value="UniProtKB-KW"/>
</dbReference>
<keyword evidence="6" id="KW-1003">Cell membrane</keyword>
<dbReference type="GO" id="GO:0040038">
    <property type="term" value="P:polar body extrusion after meiotic divisions"/>
    <property type="evidence" value="ECO:0007669"/>
    <property type="project" value="TreeGrafter"/>
</dbReference>
<dbReference type="Pfam" id="PF16474">
    <property type="entry name" value="KIND"/>
    <property type="match status" value="1"/>
</dbReference>
<feature type="compositionally biased region" description="Acidic residues" evidence="14">
    <location>
        <begin position="143"/>
        <end position="155"/>
    </location>
</feature>
<evidence type="ECO:0000256" key="11">
    <source>
        <dbReference type="ARBA" id="ARBA00023203"/>
    </source>
</evidence>
<dbReference type="PROSITE" id="PS51377">
    <property type="entry name" value="KIND"/>
    <property type="match status" value="1"/>
</dbReference>
<keyword evidence="5" id="KW-0813">Transport</keyword>
<dbReference type="SMART" id="SM00750">
    <property type="entry name" value="KIND"/>
    <property type="match status" value="1"/>
</dbReference>
<evidence type="ECO:0000256" key="1">
    <source>
        <dbReference type="ARBA" id="ARBA00004180"/>
    </source>
</evidence>
<feature type="region of interest" description="Disordered" evidence="14">
    <location>
        <begin position="127"/>
        <end position="158"/>
    </location>
</feature>
<evidence type="ECO:0000313" key="17">
    <source>
        <dbReference type="Proteomes" id="UP000261520"/>
    </source>
</evidence>
<evidence type="ECO:0000256" key="5">
    <source>
        <dbReference type="ARBA" id="ARBA00022448"/>
    </source>
</evidence>
<dbReference type="SMART" id="SM00246">
    <property type="entry name" value="WH2"/>
    <property type="match status" value="4"/>
</dbReference>
<dbReference type="CDD" id="cd22065">
    <property type="entry name" value="WH2_Spire_1-2_r1"/>
    <property type="match status" value="1"/>
</dbReference>
<dbReference type="InterPro" id="IPR011019">
    <property type="entry name" value="KIND_dom"/>
</dbReference>
<dbReference type="PANTHER" id="PTHR21345:SF5">
    <property type="entry name" value="PROTEIN SPIRE HOMOLOG 2"/>
    <property type="match status" value="1"/>
</dbReference>
<dbReference type="PANTHER" id="PTHR21345">
    <property type="entry name" value="SPIRE"/>
    <property type="match status" value="1"/>
</dbReference>
<dbReference type="GO" id="GO:0048193">
    <property type="term" value="P:Golgi vesicle transport"/>
    <property type="evidence" value="ECO:0007669"/>
    <property type="project" value="TreeGrafter"/>
</dbReference>
<keyword evidence="8" id="KW-0677">Repeat</keyword>
<dbReference type="STRING" id="409849.ENSPMGP00000026372"/>
<dbReference type="CDD" id="cd22186">
    <property type="entry name" value="WH2_Spire1-2_r3"/>
    <property type="match status" value="1"/>
</dbReference>
<comment type="subcellular location">
    <subcellularLocation>
        <location evidence="3">Cell membrane</location>
        <topology evidence="3">Peripheral membrane protein</topology>
        <orientation evidence="3">Cytoplasmic side</orientation>
    </subcellularLocation>
    <subcellularLocation>
        <location evidence="2">Cytoplasm</location>
        <location evidence="2">Cytoskeleton</location>
    </subcellularLocation>
    <subcellularLocation>
        <location evidence="1">Cytoplasmic vesicle membrane</location>
        <topology evidence="1">Peripheral membrane protein</topology>
        <orientation evidence="1">Cytoplasmic side</orientation>
    </subcellularLocation>
</comment>
<dbReference type="InterPro" id="IPR003124">
    <property type="entry name" value="WH2_dom"/>
</dbReference>
<evidence type="ECO:0000256" key="7">
    <source>
        <dbReference type="ARBA" id="ARBA00022490"/>
    </source>
</evidence>
<evidence type="ECO:0000259" key="15">
    <source>
        <dbReference type="PROSITE" id="PS51377"/>
    </source>
</evidence>
<evidence type="ECO:0000256" key="14">
    <source>
        <dbReference type="SAM" id="MobiDB-lite"/>
    </source>
</evidence>
<keyword evidence="7" id="KW-0963">Cytoplasm</keyword>
<sequence>MARSGSTGADGEKSRASADRSDLQELSLEEVLKSYEQPINEEQAWAVCFQCCSGIRPPHPLGPVIELSSILLHRDGTVTLPHEHLCANLTLVQTLGVAIYRALDWGLDASEERELSPQLEQLIEGMAGGEADSGGGSGTSDEGYSDPEEEELEEEPGARPVCSLRQVMALCACRLAEPGLAAEHYQAVCRALFVETMELQTFLLKIRDAKEVRLNAEDSVEDRSTAQLDTLQHHDWARLWVQLMKELRQGVKLKQVQETAFPPLPSEFSLTPFEMLMQDIRTRKFQLRKVMVDGDIPTRVKRNAHELILDFIRSRPPLKPVSERSLPPPPPQPQSLHEQVLAQIKQERKLRHVPPVRPFGSLPCLAQPCSCQPKSSSCMDLSVSRPRVLLKAPTLAEMEEMNSSEEEESPEGAELYRTDSIGPLKRDRSFSEQDVALLRGDAAEPLRARTLPSARPPPQHRGQSENYHRLLPYCHPVESLALTVDEVINVRRVLVKAEMEKYLQSKELYNNLKKGKVCCCCRVRFPLLSWPSSCLFCKRYHYSLRHNYQVFKCVHGLCGRAVEEEFPHLYAHGCSLRDVCSDCSKFVADVVSSSRRSLDILNTPKRDLKTAPPAKRPPPAVP</sequence>
<proteinExistence type="inferred from homology"/>
<dbReference type="GO" id="GO:0051639">
    <property type="term" value="P:actin filament network formation"/>
    <property type="evidence" value="ECO:0007669"/>
    <property type="project" value="TreeGrafter"/>
</dbReference>
<keyword evidence="13" id="KW-0968">Cytoplasmic vesicle</keyword>
<feature type="compositionally biased region" description="Basic and acidic residues" evidence="14">
    <location>
        <begin position="10"/>
        <end position="22"/>
    </location>
</feature>
<evidence type="ECO:0000256" key="3">
    <source>
        <dbReference type="ARBA" id="ARBA00004413"/>
    </source>
</evidence>
<reference evidence="16" key="1">
    <citation type="submission" date="2025-08" db="UniProtKB">
        <authorList>
            <consortium name="Ensembl"/>
        </authorList>
    </citation>
    <scope>IDENTIFICATION</scope>
</reference>
<evidence type="ECO:0000256" key="10">
    <source>
        <dbReference type="ARBA" id="ARBA00023136"/>
    </source>
</evidence>